<keyword evidence="2" id="KW-1185">Reference proteome</keyword>
<organism evidence="2 3">
    <name type="scientific">Hydra vulgaris</name>
    <name type="common">Hydra</name>
    <name type="synonym">Hydra attenuata</name>
    <dbReference type="NCBI Taxonomy" id="6087"/>
    <lineage>
        <taxon>Eukaryota</taxon>
        <taxon>Metazoa</taxon>
        <taxon>Cnidaria</taxon>
        <taxon>Hydrozoa</taxon>
        <taxon>Hydroidolina</taxon>
        <taxon>Anthoathecata</taxon>
        <taxon>Aplanulata</taxon>
        <taxon>Hydridae</taxon>
        <taxon>Hydra</taxon>
    </lineage>
</organism>
<feature type="region of interest" description="Disordered" evidence="1">
    <location>
        <begin position="196"/>
        <end position="256"/>
    </location>
</feature>
<feature type="region of interest" description="Disordered" evidence="1">
    <location>
        <begin position="31"/>
        <end position="166"/>
    </location>
</feature>
<protein>
    <submittedName>
        <fullName evidence="3">E3 ubiquitin-protein ligase rnf213-alpha-like isoform X1</fullName>
    </submittedName>
</protein>
<name>A0ABM4DQD6_HYDVU</name>
<feature type="compositionally biased region" description="Basic and acidic residues" evidence="1">
    <location>
        <begin position="39"/>
        <end position="56"/>
    </location>
</feature>
<dbReference type="PANTHER" id="PTHR22605:SF16">
    <property type="entry name" value="E3 UBIQUITIN-PROTEIN LIGASE RNF213"/>
    <property type="match status" value="1"/>
</dbReference>
<dbReference type="RefSeq" id="XP_065676800.1">
    <property type="nucleotide sequence ID" value="XM_065820728.1"/>
</dbReference>
<accession>A0ABM4DQD6</accession>
<evidence type="ECO:0000256" key="1">
    <source>
        <dbReference type="SAM" id="MobiDB-lite"/>
    </source>
</evidence>
<reference evidence="3" key="1">
    <citation type="submission" date="2025-08" db="UniProtKB">
        <authorList>
            <consortium name="RefSeq"/>
        </authorList>
    </citation>
    <scope>IDENTIFICATION</scope>
</reference>
<feature type="compositionally biased region" description="Polar residues" evidence="1">
    <location>
        <begin position="57"/>
        <end position="76"/>
    </location>
</feature>
<feature type="compositionally biased region" description="Polar residues" evidence="1">
    <location>
        <begin position="223"/>
        <end position="247"/>
    </location>
</feature>
<evidence type="ECO:0000313" key="2">
    <source>
        <dbReference type="Proteomes" id="UP001652625"/>
    </source>
</evidence>
<gene>
    <name evidence="3" type="primary">LOC136092464</name>
</gene>
<evidence type="ECO:0000313" key="3">
    <source>
        <dbReference type="RefSeq" id="XP_065676800.1"/>
    </source>
</evidence>
<dbReference type="Proteomes" id="UP001652625">
    <property type="component" value="Chromosome 15"/>
</dbReference>
<dbReference type="InterPro" id="IPR031248">
    <property type="entry name" value="RNF213"/>
</dbReference>
<feature type="compositionally biased region" description="Polar residues" evidence="1">
    <location>
        <begin position="203"/>
        <end position="216"/>
    </location>
</feature>
<dbReference type="GeneID" id="136092464"/>
<sequence length="2140" mass="248671">MFCNECNETRDGKFCSECGFKLTEVNSTILPGNPACVHSEQKEDQAENKPHERSNHFESNPSENIDVFSSATNVGNNADDEEKPNNLSSCTKVEDVDLPENQPHEKNKHLKSNPLEKNVGNNAADEEKPNNLSNSTKVNAEKKLNEPDNSDVQPEQVFGKNKNETSAQMPLSYGASEKPENNSSDKKTILKVSEELKSKQSDEINSTYEQENVSNENSDHSKSSYSNAFKKNVTPNQNNTAKLQHQNNKTKDTGYQHQYDKKPQINQEQTNQNADQVFDGQLFNVEVPDHNKIIVSFYIWALKQIDNIYIMFGHEDLGGWKKPAVCMKCQSKYSFGYLYQGNLICSKEVFRKTKAVEYKYFVTSKKTKIYENLEYAPQSDHYTNRLLVISKDFLDVLDKDFKFFQVDDIFLPPKKKKNQPFYYIFKGWFFKDNYPTKEIYVTIFNQYIFHLEKQNYSNIETSMFIRSLETGFYGAYSMTKNHQIEWKKIDKKHIQDLFTVLERQITSVKDHEEIFFWGLSRLLIFYDKQNLIDFAHINFISSLFEILSLENVHWTSSDILKNITRRFPEILLRFIHDALISLLKCWLVKNSYSIGKTHVWCYALLLIHHVTSESQQKLKGNLESLNALNCGLPTFFEKISCRFYEETLKNLNQIKWSLQNDVLLQRGIAYKTVSKHFVTLLKTGVFSERLLVNMMTYKMKSNIYTNLIFDCENFLNELQKLNLHERNYNRGHLVKALINMLHVLLEKIDINDASCSLLSKILNCINTFYKSIDPLDEVMPKIEKTVLKCKSNVINNFKIKLGEKSCNWNTLINLQTQLKVIALLVDLKIAKGDDFKELAIDILKNKVKSARKQLLLEAYCELDILSYNELIQTPFTESFSATIEETSQINYDSRWLYKLSSGYSPMLIKFITKKWECLNSIDEKINFCLTWQPFKVLLDQLGKKSKSEETAIFFCDVVSVFQHIFEIMNNDKMTISFMNNFISKKEILYKLLEVVKVDFYDNFKARFDLCMMQLNCFHRVEEVVNYTLQLCKAILPNKVKTEVLEGIYRSEYSVLTFKEIFVETTQELNNEKVSDFQDLSNEAFFINNVCAYFRISFDWFEHASRMTDCKIMSSFLFKKEVELFAKDKVAINYTDLIESIILPTTDILKNKFVDIVSCKISPSKVVSIFKEFKEFQQCKNELFLLNKFLNLMFETLKIETCVEKINCVLLMEKYSNDASIILEVKENLKLHGDFTVVENMMRPINEIENLESIDNDLKGSADIFEKFSTSISEIFKAILSCLQLFFWLKETLKDPKEVKVFVEIMSIAAGETDYEVDRVKCFEACCLAFSHIIFDLNEESGFRDLLEACKRTQKTISNDCEIFKKLTDTNHNLEWFKNAKKSQGSVATKSIMEAQIANRKGYFVIGNQKSGCVDFLEFNLTDVIKFQIKNEDLTVKDYTLEEVNDLQSRLMLLGGDIGDKSVKEKQKEKDYFVEVVEVVTRLGYAYMSLCEAGDIKFIQWEKKFYCDIEFERGVSINDLIIESEKLEKRFMYWKEKLTTFRCLNPIINYFSVKQCLFMQKQLFMLIDDLKLVDRLPPQFYTLLYFFAHDVNVNNIRHTFKLSRILTIEDESQQWQTAIIPSNFDKYTPDKILDIVNTLHEVYNISENVAWASIIEVFPYCEGKAVVWCGKQDPESENINELELKAKVQFERLKSNNSSNAKDKDEKKPYLTIDELGRFLKHYKDITSFQFSKRTVPSYINKNKPNLLVLSHDEIMYAVLEIYLYQDGVLPTSEEVLLCDDSVSIEEIELLIMRAVDNKNGLYCLVINKNLKYETCEKIYSFLQKTIQIGSMSPLLVFCSSENHHNSYLVTALDHFKLKMPSYPSRDQICEKLTQCLRNKLLDQKAGIIINKSVYKSLVVKSMRSGMGKSFFVKKCASRLSSHLNANYQTSMSNSQNKISVVIVSVHGTVVNTDAIVERLLQFEERPNACFPRLYHFDITPMVREGLDSFLFNLVVLGSLKTSTGKVWRMNSNDTCIIEITINHSDEQSNNGPRGSQCISIVANMLPSITCISPNEVLSVLQGQEMFKMVWYGNREHKKASMQRVCQYLQLYDTNRSLLNTFTYDPTRPAVNLQNSLKILLKYCGVQDPCWSELRNFIHFF</sequence>
<dbReference type="PANTHER" id="PTHR22605">
    <property type="entry name" value="RZ-TYPE DOMAIN-CONTAINING PROTEIN"/>
    <property type="match status" value="1"/>
</dbReference>
<proteinExistence type="predicted"/>